<feature type="compositionally biased region" description="Low complexity" evidence="5">
    <location>
        <begin position="831"/>
        <end position="844"/>
    </location>
</feature>
<dbReference type="PANTHER" id="PTHR15157:SF5">
    <property type="entry name" value="UV RADIATION RESISTANCE-ASSOCIATED GENE PROTEIN"/>
    <property type="match status" value="1"/>
</dbReference>
<dbReference type="AlphaFoldDB" id="A0A5C3NLE1"/>
<reference evidence="6 7" key="1">
    <citation type="journal article" date="2019" name="Nat. Ecol. Evol.">
        <title>Megaphylogeny resolves global patterns of mushroom evolution.</title>
        <authorList>
            <person name="Varga T."/>
            <person name="Krizsan K."/>
            <person name="Foldi C."/>
            <person name="Dima B."/>
            <person name="Sanchez-Garcia M."/>
            <person name="Sanchez-Ramirez S."/>
            <person name="Szollosi G.J."/>
            <person name="Szarkandi J.G."/>
            <person name="Papp V."/>
            <person name="Albert L."/>
            <person name="Andreopoulos W."/>
            <person name="Angelini C."/>
            <person name="Antonin V."/>
            <person name="Barry K.W."/>
            <person name="Bougher N.L."/>
            <person name="Buchanan P."/>
            <person name="Buyck B."/>
            <person name="Bense V."/>
            <person name="Catcheside P."/>
            <person name="Chovatia M."/>
            <person name="Cooper J."/>
            <person name="Damon W."/>
            <person name="Desjardin D."/>
            <person name="Finy P."/>
            <person name="Geml J."/>
            <person name="Haridas S."/>
            <person name="Hughes K."/>
            <person name="Justo A."/>
            <person name="Karasinski D."/>
            <person name="Kautmanova I."/>
            <person name="Kiss B."/>
            <person name="Kocsube S."/>
            <person name="Kotiranta H."/>
            <person name="LaButti K.M."/>
            <person name="Lechner B.E."/>
            <person name="Liimatainen K."/>
            <person name="Lipzen A."/>
            <person name="Lukacs Z."/>
            <person name="Mihaltcheva S."/>
            <person name="Morgado L.N."/>
            <person name="Niskanen T."/>
            <person name="Noordeloos M.E."/>
            <person name="Ohm R.A."/>
            <person name="Ortiz-Santana B."/>
            <person name="Ovrebo C."/>
            <person name="Racz N."/>
            <person name="Riley R."/>
            <person name="Savchenko A."/>
            <person name="Shiryaev A."/>
            <person name="Soop K."/>
            <person name="Spirin V."/>
            <person name="Szebenyi C."/>
            <person name="Tomsovsky M."/>
            <person name="Tulloss R.E."/>
            <person name="Uehling J."/>
            <person name="Grigoriev I.V."/>
            <person name="Vagvolgyi C."/>
            <person name="Papp T."/>
            <person name="Martin F.M."/>
            <person name="Miettinen O."/>
            <person name="Hibbett D.S."/>
            <person name="Nagy L.G."/>
        </authorList>
    </citation>
    <scope>NUCLEOTIDE SEQUENCE [LARGE SCALE GENOMIC DNA]</scope>
    <source>
        <strain evidence="6 7">OMC1185</strain>
    </source>
</reference>
<dbReference type="Proteomes" id="UP000305948">
    <property type="component" value="Unassembled WGS sequence"/>
</dbReference>
<proteinExistence type="inferred from homology"/>
<feature type="region of interest" description="Disordered" evidence="5">
    <location>
        <begin position="223"/>
        <end position="328"/>
    </location>
</feature>
<feature type="compositionally biased region" description="Polar residues" evidence="5">
    <location>
        <begin position="50"/>
        <end position="61"/>
    </location>
</feature>
<dbReference type="PANTHER" id="PTHR15157">
    <property type="entry name" value="UV RADIATION RESISTANCE-ASSOCIATED GENE PROTEIN"/>
    <property type="match status" value="1"/>
</dbReference>
<feature type="compositionally biased region" description="Low complexity" evidence="5">
    <location>
        <begin position="269"/>
        <end position="280"/>
    </location>
</feature>
<feature type="compositionally biased region" description="Basic and acidic residues" evidence="5">
    <location>
        <begin position="91"/>
        <end position="100"/>
    </location>
</feature>
<feature type="compositionally biased region" description="Low complexity" evidence="5">
    <location>
        <begin position="896"/>
        <end position="911"/>
    </location>
</feature>
<sequence>MGYKSQDEVMEPNTTDDILMLRRLRNVTAVQVRNLTPFPVRDSFATAMTQPSEQSQFTTHGRLSDDLDLTIGRRRGRKTSSSSVMTLRTSRSQEGEDAHDASTPGDMQPRRRTMSKVSFIDPSRSSPQAGRRLSQSYGSPSGVRPHRQRTTSTGSYRSLGTNSAVIAEDDVASMAHPQLSRLLPDNSQKSLEKVITSRLVETFITITVPSTFPESDVDGALSSLRHATSTPPDSRPVSPALSSDTKKDPASASRHKSSPSTSTAASQRLGLGLSSPSSLSTITVSPPASPLPRHTTPKSAHARTKSAVSSRLYDKAPPRSPSSTQFFPSTATLTSSSAVPDYISPIHAPSTNPLFSLDPGSGREFPAWTNLSAQEMRLELWGKVGSGWGNERSAMGKGKEKAVDGDSGSTHSTWQLLQKWDVKFSELRRFSGDLTSHPSHLSFNTLTITLGPHGHTYYVPSRSPSDSSSRPSSPAGDKSEQPDIATLRSAGDIIVPASASGLESAKSRTLDLRAQRNDSLLARLKRHPESAKTASWQDLVRLVTLQTCILDTEQSLSQVAHDVDLLVADGLSDLKREVSERQEWLHRLQAEKGEVDRASDDLRYRIRARHDDLRQRRETLRQAREELQLDMFAEHETEEELEDMREQLSSLRSNFPPVRTTLIATLASIFPIELLATTPDLLYAILDVPLPIPTGTTDPAPPLSVPSRKDVNEDTVATALGYAAQVVQLLAAYLGKRLVYPVTCVGSRSLVKDGISAMVGPRMFPLYSKGVDTYRFEYGVYLLNKDIEMLMTERDLRATDTRYTLPNLNNLLLTLSAGKGLQLPLHAPADSLPSSRAESPAPSEDLSVFTEDSLPTSTITSPVSGSTTPTAASAAEGSTFSRMSRFALSPFGLLRSSSSEQPPSKSSRSVSNGAELPAEAEGNGDARNPRLEQSVDDEEDRRTIRAVSLHGDETKGYMNGSSGNGTVPQAEKATDGSGPQVSTPTSNIVAPIV</sequence>
<keyword evidence="3 4" id="KW-0175">Coiled coil</keyword>
<evidence type="ECO:0000256" key="4">
    <source>
        <dbReference type="SAM" id="Coils"/>
    </source>
</evidence>
<protein>
    <recommendedName>
        <fullName evidence="2">Autophagy-related protein 14</fullName>
    </recommendedName>
</protein>
<dbReference type="Pfam" id="PF10186">
    <property type="entry name" value="ATG14"/>
    <property type="match status" value="1"/>
</dbReference>
<feature type="compositionally biased region" description="Low complexity" evidence="5">
    <location>
        <begin position="855"/>
        <end position="878"/>
    </location>
</feature>
<dbReference type="GO" id="GO:0005768">
    <property type="term" value="C:endosome"/>
    <property type="evidence" value="ECO:0007669"/>
    <property type="project" value="TreeGrafter"/>
</dbReference>
<feature type="compositionally biased region" description="Polar residues" evidence="5">
    <location>
        <begin position="123"/>
        <end position="139"/>
    </location>
</feature>
<feature type="region of interest" description="Disordered" evidence="5">
    <location>
        <begin position="391"/>
        <end position="410"/>
    </location>
</feature>
<feature type="region of interest" description="Disordered" evidence="5">
    <location>
        <begin position="457"/>
        <end position="482"/>
    </location>
</feature>
<dbReference type="GO" id="GO:0000323">
    <property type="term" value="C:lytic vacuole"/>
    <property type="evidence" value="ECO:0007669"/>
    <property type="project" value="TreeGrafter"/>
</dbReference>
<comment type="similarity">
    <text evidence="1">Belongs to the ATG14 family.</text>
</comment>
<feature type="coiled-coil region" evidence="4">
    <location>
        <begin position="610"/>
        <end position="654"/>
    </location>
</feature>
<evidence type="ECO:0000313" key="6">
    <source>
        <dbReference type="EMBL" id="TFK57687.1"/>
    </source>
</evidence>
<dbReference type="InterPro" id="IPR018791">
    <property type="entry name" value="UV_resistance/autophagy_Atg14"/>
</dbReference>
<feature type="compositionally biased region" description="Low complexity" evidence="5">
    <location>
        <begin position="460"/>
        <end position="474"/>
    </location>
</feature>
<feature type="region of interest" description="Disordered" evidence="5">
    <location>
        <begin position="826"/>
        <end position="878"/>
    </location>
</feature>
<dbReference type="GO" id="GO:0035493">
    <property type="term" value="P:SNARE complex assembly"/>
    <property type="evidence" value="ECO:0007669"/>
    <property type="project" value="TreeGrafter"/>
</dbReference>
<feature type="region of interest" description="Disordered" evidence="5">
    <location>
        <begin position="894"/>
        <end position="993"/>
    </location>
</feature>
<feature type="compositionally biased region" description="Polar residues" evidence="5">
    <location>
        <begin position="977"/>
        <end position="993"/>
    </location>
</feature>
<evidence type="ECO:0000256" key="1">
    <source>
        <dbReference type="ARBA" id="ARBA00009574"/>
    </source>
</evidence>
<evidence type="ECO:0000313" key="7">
    <source>
        <dbReference type="Proteomes" id="UP000305948"/>
    </source>
</evidence>
<evidence type="ECO:0000256" key="5">
    <source>
        <dbReference type="SAM" id="MobiDB-lite"/>
    </source>
</evidence>
<gene>
    <name evidence="6" type="ORF">OE88DRAFT_1651553</name>
</gene>
<accession>A0A5C3NLE1</accession>
<name>A0A5C3NLE1_9AGAM</name>
<dbReference type="STRING" id="5364.A0A5C3NLE1"/>
<evidence type="ECO:0000256" key="3">
    <source>
        <dbReference type="ARBA" id="ARBA00023054"/>
    </source>
</evidence>
<feature type="compositionally biased region" description="Polar residues" evidence="5">
    <location>
        <begin position="150"/>
        <end position="161"/>
    </location>
</feature>
<organism evidence="6 7">
    <name type="scientific">Heliocybe sulcata</name>
    <dbReference type="NCBI Taxonomy" id="5364"/>
    <lineage>
        <taxon>Eukaryota</taxon>
        <taxon>Fungi</taxon>
        <taxon>Dikarya</taxon>
        <taxon>Basidiomycota</taxon>
        <taxon>Agaricomycotina</taxon>
        <taxon>Agaricomycetes</taxon>
        <taxon>Gloeophyllales</taxon>
        <taxon>Gloeophyllaceae</taxon>
        <taxon>Heliocybe</taxon>
    </lineage>
</organism>
<dbReference type="GO" id="GO:0032991">
    <property type="term" value="C:protein-containing complex"/>
    <property type="evidence" value="ECO:0007669"/>
    <property type="project" value="UniProtKB-ARBA"/>
</dbReference>
<keyword evidence="7" id="KW-1185">Reference proteome</keyword>
<dbReference type="OrthoDB" id="72772at2759"/>
<dbReference type="EMBL" id="ML213503">
    <property type="protein sequence ID" value="TFK57687.1"/>
    <property type="molecule type" value="Genomic_DNA"/>
</dbReference>
<dbReference type="GO" id="GO:0000149">
    <property type="term" value="F:SNARE binding"/>
    <property type="evidence" value="ECO:0007669"/>
    <property type="project" value="TreeGrafter"/>
</dbReference>
<feature type="region of interest" description="Disordered" evidence="5">
    <location>
        <begin position="50"/>
        <end position="161"/>
    </location>
</feature>
<evidence type="ECO:0000256" key="2">
    <source>
        <dbReference type="ARBA" id="ARBA00013807"/>
    </source>
</evidence>